<gene>
    <name evidence="5" type="primary">GGPS1</name>
    <name evidence="5" type="ORF">MA16_Dca011484</name>
</gene>
<accession>A0A2I0VFJ6</accession>
<keyword evidence="4" id="KW-0460">Magnesium</keyword>
<keyword evidence="3" id="KW-0479">Metal-binding</keyword>
<evidence type="ECO:0000313" key="5">
    <source>
        <dbReference type="EMBL" id="PKU62191.1"/>
    </source>
</evidence>
<evidence type="ECO:0000256" key="3">
    <source>
        <dbReference type="ARBA" id="ARBA00022723"/>
    </source>
</evidence>
<proteinExistence type="inferred from homology"/>
<organism evidence="5 6">
    <name type="scientific">Dendrobium catenatum</name>
    <dbReference type="NCBI Taxonomy" id="906689"/>
    <lineage>
        <taxon>Eukaryota</taxon>
        <taxon>Viridiplantae</taxon>
        <taxon>Streptophyta</taxon>
        <taxon>Embryophyta</taxon>
        <taxon>Tracheophyta</taxon>
        <taxon>Spermatophyta</taxon>
        <taxon>Magnoliopsida</taxon>
        <taxon>Liliopsida</taxon>
        <taxon>Asparagales</taxon>
        <taxon>Orchidaceae</taxon>
        <taxon>Epidendroideae</taxon>
        <taxon>Malaxideae</taxon>
        <taxon>Dendrobiinae</taxon>
        <taxon>Dendrobium</taxon>
    </lineage>
</organism>
<dbReference type="Proteomes" id="UP000233837">
    <property type="component" value="Unassembled WGS sequence"/>
</dbReference>
<dbReference type="STRING" id="906689.A0A2I0VFJ6"/>
<comment type="similarity">
    <text evidence="2">Belongs to the FPP/GGPP synthase family.</text>
</comment>
<dbReference type="Gene3D" id="1.10.600.10">
    <property type="entry name" value="Farnesyl Diphosphate Synthase"/>
    <property type="match status" value="1"/>
</dbReference>
<name>A0A2I0VFJ6_9ASPA</name>
<sequence>MIHTMSLIQDDLPCMDNDDLRRSQPVAVLAGNALLALAFRHLVDLRNYPSSKPIPPAIFVRATAELARCIGAKGLVASQLLDIDSTGLDNPVDIDRNGVDENDFRPDLELGMAFREELGVPEDFNLVMGVAGRLLVIPVAVVVKEEVNSLKQSMAVTE</sequence>
<reference evidence="5 6" key="2">
    <citation type="journal article" date="2017" name="Nature">
        <title>The Apostasia genome and the evolution of orchids.</title>
        <authorList>
            <person name="Zhang G.Q."/>
            <person name="Liu K.W."/>
            <person name="Li Z."/>
            <person name="Lohaus R."/>
            <person name="Hsiao Y.Y."/>
            <person name="Niu S.C."/>
            <person name="Wang J.Y."/>
            <person name="Lin Y.C."/>
            <person name="Xu Q."/>
            <person name="Chen L.J."/>
            <person name="Yoshida K."/>
            <person name="Fujiwara S."/>
            <person name="Wang Z.W."/>
            <person name="Zhang Y.Q."/>
            <person name="Mitsuda N."/>
            <person name="Wang M."/>
            <person name="Liu G.H."/>
            <person name="Pecoraro L."/>
            <person name="Huang H.X."/>
            <person name="Xiao X.J."/>
            <person name="Lin M."/>
            <person name="Wu X.Y."/>
            <person name="Wu W.L."/>
            <person name="Chen Y.Y."/>
            <person name="Chang S.B."/>
            <person name="Sakamoto S."/>
            <person name="Ohme-Takagi M."/>
            <person name="Yagi M."/>
            <person name="Zeng S.J."/>
            <person name="Shen C.Y."/>
            <person name="Yeh C.M."/>
            <person name="Luo Y.B."/>
            <person name="Tsai W.C."/>
            <person name="Van de Peer Y."/>
            <person name="Liu Z.J."/>
        </authorList>
    </citation>
    <scope>NUCLEOTIDE SEQUENCE [LARGE SCALE GENOMIC DNA]</scope>
    <source>
        <tissue evidence="5">The whole plant</tissue>
    </source>
</reference>
<dbReference type="InterPro" id="IPR000092">
    <property type="entry name" value="Polyprenyl_synt"/>
</dbReference>
<keyword evidence="6" id="KW-1185">Reference proteome</keyword>
<evidence type="ECO:0000313" key="6">
    <source>
        <dbReference type="Proteomes" id="UP000233837"/>
    </source>
</evidence>
<dbReference type="Pfam" id="PF00348">
    <property type="entry name" value="polyprenyl_synt"/>
    <property type="match status" value="1"/>
</dbReference>
<evidence type="ECO:0000256" key="4">
    <source>
        <dbReference type="ARBA" id="ARBA00022842"/>
    </source>
</evidence>
<dbReference type="SUPFAM" id="SSF48576">
    <property type="entry name" value="Terpenoid synthases"/>
    <property type="match status" value="1"/>
</dbReference>
<dbReference type="InterPro" id="IPR008949">
    <property type="entry name" value="Isoprenoid_synthase_dom_sf"/>
</dbReference>
<dbReference type="EMBL" id="KZ503686">
    <property type="protein sequence ID" value="PKU62191.1"/>
    <property type="molecule type" value="Genomic_DNA"/>
</dbReference>
<reference evidence="5 6" key="1">
    <citation type="journal article" date="2016" name="Sci. Rep.">
        <title>The Dendrobium catenatum Lindl. genome sequence provides insights into polysaccharide synthase, floral development and adaptive evolution.</title>
        <authorList>
            <person name="Zhang G.Q."/>
            <person name="Xu Q."/>
            <person name="Bian C."/>
            <person name="Tsai W.C."/>
            <person name="Yeh C.M."/>
            <person name="Liu K.W."/>
            <person name="Yoshida K."/>
            <person name="Zhang L.S."/>
            <person name="Chang S.B."/>
            <person name="Chen F."/>
            <person name="Shi Y."/>
            <person name="Su Y.Y."/>
            <person name="Zhang Y.Q."/>
            <person name="Chen L.J."/>
            <person name="Yin Y."/>
            <person name="Lin M."/>
            <person name="Huang H."/>
            <person name="Deng H."/>
            <person name="Wang Z.W."/>
            <person name="Zhu S.L."/>
            <person name="Zhao X."/>
            <person name="Deng C."/>
            <person name="Niu S.C."/>
            <person name="Huang J."/>
            <person name="Wang M."/>
            <person name="Liu G.H."/>
            <person name="Yang H.J."/>
            <person name="Xiao X.J."/>
            <person name="Hsiao Y.Y."/>
            <person name="Wu W.L."/>
            <person name="Chen Y.Y."/>
            <person name="Mitsuda N."/>
            <person name="Ohme-Takagi M."/>
            <person name="Luo Y.B."/>
            <person name="Van de Peer Y."/>
            <person name="Liu Z.J."/>
        </authorList>
    </citation>
    <scope>NUCLEOTIDE SEQUENCE [LARGE SCALE GENOMIC DNA]</scope>
    <source>
        <tissue evidence="5">The whole plant</tissue>
    </source>
</reference>
<evidence type="ECO:0000256" key="2">
    <source>
        <dbReference type="ARBA" id="ARBA00006706"/>
    </source>
</evidence>
<dbReference type="PANTHER" id="PTHR43281:SF24">
    <property type="entry name" value="OS07G0580900 PROTEIN"/>
    <property type="match status" value="1"/>
</dbReference>
<dbReference type="GO" id="GO:0008299">
    <property type="term" value="P:isoprenoid biosynthetic process"/>
    <property type="evidence" value="ECO:0007669"/>
    <property type="project" value="InterPro"/>
</dbReference>
<dbReference type="GO" id="GO:0004311">
    <property type="term" value="F:geranylgeranyl diphosphate synthase activity"/>
    <property type="evidence" value="ECO:0007669"/>
    <property type="project" value="TreeGrafter"/>
</dbReference>
<evidence type="ECO:0000256" key="1">
    <source>
        <dbReference type="ARBA" id="ARBA00001946"/>
    </source>
</evidence>
<dbReference type="GO" id="GO:0046872">
    <property type="term" value="F:metal ion binding"/>
    <property type="evidence" value="ECO:0007669"/>
    <property type="project" value="UniProtKB-KW"/>
</dbReference>
<dbReference type="AlphaFoldDB" id="A0A2I0VFJ6"/>
<protein>
    <submittedName>
        <fullName evidence="5">Geranylgeranyl pyrophosphate synthase, chloroplastic/chromoplastic</fullName>
    </submittedName>
</protein>
<dbReference type="PANTHER" id="PTHR43281">
    <property type="entry name" value="FARNESYL DIPHOSPHATE SYNTHASE"/>
    <property type="match status" value="1"/>
</dbReference>
<comment type="cofactor">
    <cofactor evidence="1">
        <name>Mg(2+)</name>
        <dbReference type="ChEBI" id="CHEBI:18420"/>
    </cofactor>
</comment>